<dbReference type="Pfam" id="PF01252">
    <property type="entry name" value="Peptidase_A8"/>
    <property type="match status" value="1"/>
</dbReference>
<dbReference type="GO" id="GO:0006508">
    <property type="term" value="P:proteolysis"/>
    <property type="evidence" value="ECO:0007669"/>
    <property type="project" value="UniProtKB-KW"/>
</dbReference>
<evidence type="ECO:0000256" key="1">
    <source>
        <dbReference type="ARBA" id="ARBA00006139"/>
    </source>
</evidence>
<keyword evidence="2 9" id="KW-1003">Cell membrane</keyword>
<evidence type="ECO:0000256" key="4">
    <source>
        <dbReference type="ARBA" id="ARBA00022692"/>
    </source>
</evidence>
<accession>A0A9D2VX66</accession>
<reference evidence="11" key="2">
    <citation type="submission" date="2021-09" db="EMBL/GenBank/DDBJ databases">
        <authorList>
            <person name="Gilroy R."/>
        </authorList>
    </citation>
    <scope>NUCLEOTIDE SEQUENCE</scope>
    <source>
        <strain evidence="11">USAMLcec4-12693</strain>
    </source>
</reference>
<protein>
    <recommendedName>
        <fullName evidence="9">Lipoprotein signal peptidase</fullName>
        <ecNumber evidence="9">3.4.23.36</ecNumber>
    </recommendedName>
    <alternativeName>
        <fullName evidence="9">Prolipoprotein signal peptidase</fullName>
    </alternativeName>
    <alternativeName>
        <fullName evidence="9">Signal peptidase II</fullName>
        <shortName evidence="9">SPase II</shortName>
    </alternativeName>
</protein>
<evidence type="ECO:0000256" key="7">
    <source>
        <dbReference type="ARBA" id="ARBA00022989"/>
    </source>
</evidence>
<feature type="active site" evidence="9">
    <location>
        <position position="124"/>
    </location>
</feature>
<comment type="subcellular location">
    <subcellularLocation>
        <location evidence="9">Cell membrane</location>
        <topology evidence="9">Multi-pass membrane protein</topology>
    </subcellularLocation>
</comment>
<keyword evidence="5 9" id="KW-0064">Aspartyl protease</keyword>
<keyword evidence="6 9" id="KW-0378">Hydrolase</keyword>
<comment type="caution">
    <text evidence="9">Lacks conserved residue(s) required for the propagation of feature annotation.</text>
</comment>
<keyword evidence="4 9" id="KW-0812">Transmembrane</keyword>
<dbReference type="PANTHER" id="PTHR33695:SF1">
    <property type="entry name" value="LIPOPROTEIN SIGNAL PEPTIDASE"/>
    <property type="match status" value="1"/>
</dbReference>
<evidence type="ECO:0000256" key="10">
    <source>
        <dbReference type="RuleBase" id="RU004181"/>
    </source>
</evidence>
<evidence type="ECO:0000256" key="3">
    <source>
        <dbReference type="ARBA" id="ARBA00022670"/>
    </source>
</evidence>
<evidence type="ECO:0000256" key="9">
    <source>
        <dbReference type="HAMAP-Rule" id="MF_00161"/>
    </source>
</evidence>
<dbReference type="EC" id="3.4.23.36" evidence="9"/>
<keyword evidence="8 9" id="KW-0472">Membrane</keyword>
<organism evidence="11 12">
    <name type="scientific">Merdimonas faecis</name>
    <dbReference type="NCBI Taxonomy" id="1653435"/>
    <lineage>
        <taxon>Bacteria</taxon>
        <taxon>Bacillati</taxon>
        <taxon>Bacillota</taxon>
        <taxon>Clostridia</taxon>
        <taxon>Lachnospirales</taxon>
        <taxon>Lachnospiraceae</taxon>
        <taxon>Merdimonas</taxon>
    </lineage>
</organism>
<dbReference type="InterPro" id="IPR001872">
    <property type="entry name" value="Peptidase_A8"/>
</dbReference>
<evidence type="ECO:0000256" key="8">
    <source>
        <dbReference type="ARBA" id="ARBA00023136"/>
    </source>
</evidence>
<feature type="active site" evidence="9">
    <location>
        <position position="140"/>
    </location>
</feature>
<keyword evidence="7 9" id="KW-1133">Transmembrane helix</keyword>
<evidence type="ECO:0000256" key="5">
    <source>
        <dbReference type="ARBA" id="ARBA00022750"/>
    </source>
</evidence>
<dbReference type="PRINTS" id="PR00781">
    <property type="entry name" value="LIPOSIGPTASE"/>
</dbReference>
<sequence>MDLNKRRYVNYVKALAVAFGLILFDQLTKLTAVENLKGKNPFVIIDGVFQLEYLENRGAAFGIFQGKQIIFILSVFLISAAVIWFFSRVPMELRFLPLQVCGVLVFAGAWGNCIDRLSHGYVIDFFYFILIDFPIFNVADIYVTVAAFLLVILLLFYYKEEDLDRILHHRKSGRRKD</sequence>
<dbReference type="HAMAP" id="MF_00161">
    <property type="entry name" value="LspA"/>
    <property type="match status" value="1"/>
</dbReference>
<comment type="catalytic activity">
    <reaction evidence="9">
        <text>Release of signal peptides from bacterial membrane prolipoproteins. Hydrolyzes -Xaa-Yaa-Zaa-|-(S,diacylglyceryl)Cys-, in which Xaa is hydrophobic (preferably Leu), and Yaa (Ala or Ser) and Zaa (Gly or Ala) have small, neutral side chains.</text>
        <dbReference type="EC" id="3.4.23.36"/>
    </reaction>
</comment>
<comment type="caution">
    <text evidence="11">The sequence shown here is derived from an EMBL/GenBank/DDBJ whole genome shotgun (WGS) entry which is preliminary data.</text>
</comment>
<dbReference type="GO" id="GO:0004190">
    <property type="term" value="F:aspartic-type endopeptidase activity"/>
    <property type="evidence" value="ECO:0007669"/>
    <property type="project" value="UniProtKB-UniRule"/>
</dbReference>
<keyword evidence="3 9" id="KW-0645">Protease</keyword>
<proteinExistence type="inferred from homology"/>
<reference evidence="11" key="1">
    <citation type="journal article" date="2021" name="PeerJ">
        <title>Extensive microbial diversity within the chicken gut microbiome revealed by metagenomics and culture.</title>
        <authorList>
            <person name="Gilroy R."/>
            <person name="Ravi A."/>
            <person name="Getino M."/>
            <person name="Pursley I."/>
            <person name="Horton D.L."/>
            <person name="Alikhan N.F."/>
            <person name="Baker D."/>
            <person name="Gharbi K."/>
            <person name="Hall N."/>
            <person name="Watson M."/>
            <person name="Adriaenssens E.M."/>
            <person name="Foster-Nyarko E."/>
            <person name="Jarju S."/>
            <person name="Secka A."/>
            <person name="Antonio M."/>
            <person name="Oren A."/>
            <person name="Chaudhuri R.R."/>
            <person name="La Ragione R."/>
            <person name="Hildebrand F."/>
            <person name="Pallen M.J."/>
        </authorList>
    </citation>
    <scope>NUCLEOTIDE SEQUENCE</scope>
    <source>
        <strain evidence="11">USAMLcec4-12693</strain>
    </source>
</reference>
<name>A0A9D2VX66_9FIRM</name>
<evidence type="ECO:0000313" key="12">
    <source>
        <dbReference type="Proteomes" id="UP000813420"/>
    </source>
</evidence>
<feature type="transmembrane region" description="Helical" evidence="9">
    <location>
        <begin position="93"/>
        <end position="110"/>
    </location>
</feature>
<comment type="function">
    <text evidence="9">This protein specifically catalyzes the removal of signal peptides from prolipoproteins.</text>
</comment>
<evidence type="ECO:0000256" key="2">
    <source>
        <dbReference type="ARBA" id="ARBA00022475"/>
    </source>
</evidence>
<dbReference type="NCBIfam" id="TIGR00077">
    <property type="entry name" value="lspA"/>
    <property type="match status" value="1"/>
</dbReference>
<dbReference type="Proteomes" id="UP000813420">
    <property type="component" value="Unassembled WGS sequence"/>
</dbReference>
<comment type="pathway">
    <text evidence="9">Protein modification; lipoprotein biosynthesis (signal peptide cleavage).</text>
</comment>
<dbReference type="EMBL" id="DYXE01000036">
    <property type="protein sequence ID" value="HJH49373.1"/>
    <property type="molecule type" value="Genomic_DNA"/>
</dbReference>
<gene>
    <name evidence="9 11" type="primary">lspA</name>
    <name evidence="11" type="ORF">K8V39_03825</name>
</gene>
<dbReference type="PANTHER" id="PTHR33695">
    <property type="entry name" value="LIPOPROTEIN SIGNAL PEPTIDASE"/>
    <property type="match status" value="1"/>
</dbReference>
<comment type="similarity">
    <text evidence="1 9 10">Belongs to the peptidase A8 family.</text>
</comment>
<dbReference type="RefSeq" id="WP_277271763.1">
    <property type="nucleotide sequence ID" value="NZ_CAWVCY010000093.1"/>
</dbReference>
<dbReference type="AlphaFoldDB" id="A0A9D2VX66"/>
<dbReference type="GO" id="GO:0005886">
    <property type="term" value="C:plasma membrane"/>
    <property type="evidence" value="ECO:0007669"/>
    <property type="project" value="UniProtKB-SubCell"/>
</dbReference>
<evidence type="ECO:0000256" key="6">
    <source>
        <dbReference type="ARBA" id="ARBA00022801"/>
    </source>
</evidence>
<feature type="transmembrane region" description="Helical" evidence="9">
    <location>
        <begin position="141"/>
        <end position="158"/>
    </location>
</feature>
<evidence type="ECO:0000313" key="11">
    <source>
        <dbReference type="EMBL" id="HJH49373.1"/>
    </source>
</evidence>
<feature type="transmembrane region" description="Helical" evidence="9">
    <location>
        <begin position="69"/>
        <end position="87"/>
    </location>
</feature>